<keyword evidence="3" id="KW-0808">Transferase</keyword>
<evidence type="ECO:0000256" key="2">
    <source>
        <dbReference type="ARBA" id="ARBA00012485"/>
    </source>
</evidence>
<proteinExistence type="predicted"/>
<dbReference type="EMBL" id="JAACJL010000061">
    <property type="protein sequence ID" value="KAF4609585.1"/>
    <property type="molecule type" value="Genomic_DNA"/>
</dbReference>
<sequence>MLPSFGDEWKRKINLGGASSSTTSAASILSRVQEERQARAAAKERTEKATKIQSFWRAYSSSRRTKHDLRRAFEGDVLGLTGLRCLVLIGKDEDVLGRWAGDASRLGAEQLLAPALGAHRASWLVLIRQASLLLLQSVADSPSSPNSVAYLQLLGVLLSNDTHTRVLGVEGSSICQNITAYLMQRGLYQLVGQAIEKIPVADKSSSSLPPLLNLATLPLSSYPHDSLEYAQITASILTYILTIPLLPNRLPLAQLPNFISHLPLSTINVIDSLIPSILQSTTIASKIHLASTLYMFISPQYKVLPTPAFNTYLKLSIALFYTFPVNLFKPASKAKKQSSTNKPGPSRRRAGGGDESDSSEGPSTRVAVVSEFTSTIPQLPLPNIDDKTRKRLEKIISAAHLGTLISASRNKSSLFPQLISYLFALTSAWPFANEEILNIVLASTGGGLVRELYRDLVRRSPLGKEENSGNIMDPSNVSYWPPILFLADLYSQALLTMGDDEFFGRAPGAQRNPLTLDELISFSKQLLNIAFTLYWRDDQSAMMHEVYVSSTVRCSWEMVREKVTKCLLGIHARDSRKAFVPPDHWLVTSQLDMNSFVEAAVLEEQQLSTHPDLPLPLSLSRHHPLSKRQIASLSPRLGILNNIPFAIPFEVRVSIFRHFVMNDMVSHASSNGSSSRYGRFGYNTRPRIQVRRGMVAKDGFDKLGEVDLKSPVEIAFIDQWGQEEAGIDGGGVFKEFFTSLCQEVFDTDRGLWLANKKNELYPNPHAYATEQHSLNWYRFIGRILGKAMYEGILVDVAFASFFLAKWLGRQSFLDDLSSLDPELYNGLIFLKHHTGNVEDLSLNFTISIEEFGVTKTIDLIPNGSNIAVTQENRLMYIYLVSHYRLSKQIKKQSEAFFEGLSEMIDSKWLRMFNQQEVQILIGGVNAPIDLDDLRKHTNYGGLYDDEHPVIKAFWKVVNSFDQEQRRALLRFVTSCSRPPLLGFKELVPNFSIRDAGEDQHRLPTSSTCVNLLKLPRYADEKTLRDKVLQAIYAGAGFDLS</sequence>
<accession>A0A8H4VIY9</accession>
<dbReference type="SUPFAM" id="SSF56204">
    <property type="entry name" value="Hect, E3 ligase catalytic domain"/>
    <property type="match status" value="1"/>
</dbReference>
<dbReference type="SMART" id="SM00119">
    <property type="entry name" value="HECTc"/>
    <property type="match status" value="1"/>
</dbReference>
<dbReference type="CDD" id="cd23767">
    <property type="entry name" value="IQCD"/>
    <property type="match status" value="1"/>
</dbReference>
<organism evidence="8 9">
    <name type="scientific">Agrocybe pediades</name>
    <dbReference type="NCBI Taxonomy" id="84607"/>
    <lineage>
        <taxon>Eukaryota</taxon>
        <taxon>Fungi</taxon>
        <taxon>Dikarya</taxon>
        <taxon>Basidiomycota</taxon>
        <taxon>Agaricomycotina</taxon>
        <taxon>Agaricomycetes</taxon>
        <taxon>Agaricomycetidae</taxon>
        <taxon>Agaricales</taxon>
        <taxon>Agaricineae</taxon>
        <taxon>Strophariaceae</taxon>
        <taxon>Agrocybe</taxon>
    </lineage>
</organism>
<evidence type="ECO:0000313" key="9">
    <source>
        <dbReference type="Proteomes" id="UP000521872"/>
    </source>
</evidence>
<dbReference type="InterPro" id="IPR044611">
    <property type="entry name" value="E3A/B/C-like"/>
</dbReference>
<feature type="active site" description="Glycyl thioester intermediate" evidence="5">
    <location>
        <position position="1008"/>
    </location>
</feature>
<dbReference type="Proteomes" id="UP000521872">
    <property type="component" value="Unassembled WGS sequence"/>
</dbReference>
<evidence type="ECO:0000256" key="6">
    <source>
        <dbReference type="SAM" id="MobiDB-lite"/>
    </source>
</evidence>
<dbReference type="Gene3D" id="3.30.2160.10">
    <property type="entry name" value="Hect, E3 ligase catalytic domain"/>
    <property type="match status" value="1"/>
</dbReference>
<dbReference type="InterPro" id="IPR035983">
    <property type="entry name" value="Hect_E3_ubiquitin_ligase"/>
</dbReference>
<protein>
    <recommendedName>
        <fullName evidence="2">HECT-type E3 ubiquitin transferase</fullName>
        <ecNumber evidence="2">2.3.2.26</ecNumber>
    </recommendedName>
</protein>
<evidence type="ECO:0000256" key="5">
    <source>
        <dbReference type="PROSITE-ProRule" id="PRU00104"/>
    </source>
</evidence>
<keyword evidence="9" id="KW-1185">Reference proteome</keyword>
<keyword evidence="4 5" id="KW-0833">Ubl conjugation pathway</keyword>
<evidence type="ECO:0000256" key="1">
    <source>
        <dbReference type="ARBA" id="ARBA00000885"/>
    </source>
</evidence>
<dbReference type="Gene3D" id="3.90.1750.10">
    <property type="entry name" value="Hect, E3 ligase catalytic domains"/>
    <property type="match status" value="1"/>
</dbReference>
<dbReference type="PANTHER" id="PTHR45700:SF2">
    <property type="entry name" value="UBIQUITIN-PROTEIN LIGASE E3C"/>
    <property type="match status" value="1"/>
</dbReference>
<dbReference type="PANTHER" id="PTHR45700">
    <property type="entry name" value="UBIQUITIN-PROTEIN LIGASE E3C"/>
    <property type="match status" value="1"/>
</dbReference>
<dbReference type="GO" id="GO:0006511">
    <property type="term" value="P:ubiquitin-dependent protein catabolic process"/>
    <property type="evidence" value="ECO:0007669"/>
    <property type="project" value="TreeGrafter"/>
</dbReference>
<dbReference type="PROSITE" id="PS50237">
    <property type="entry name" value="HECT"/>
    <property type="match status" value="1"/>
</dbReference>
<comment type="catalytic activity">
    <reaction evidence="1">
        <text>S-ubiquitinyl-[E2 ubiquitin-conjugating enzyme]-L-cysteine + [acceptor protein]-L-lysine = [E2 ubiquitin-conjugating enzyme]-L-cysteine + N(6)-ubiquitinyl-[acceptor protein]-L-lysine.</text>
        <dbReference type="EC" id="2.3.2.26"/>
    </reaction>
</comment>
<evidence type="ECO:0000256" key="3">
    <source>
        <dbReference type="ARBA" id="ARBA00022679"/>
    </source>
</evidence>
<dbReference type="InterPro" id="IPR000569">
    <property type="entry name" value="HECT_dom"/>
</dbReference>
<dbReference type="FunFam" id="3.30.2410.10:FF:000011">
    <property type="entry name" value="Putative Ubiquitin-protein ligase E3C"/>
    <property type="match status" value="1"/>
</dbReference>
<dbReference type="GO" id="GO:0061630">
    <property type="term" value="F:ubiquitin protein ligase activity"/>
    <property type="evidence" value="ECO:0007669"/>
    <property type="project" value="UniProtKB-EC"/>
</dbReference>
<feature type="domain" description="HECT" evidence="7">
    <location>
        <begin position="704"/>
        <end position="1040"/>
    </location>
</feature>
<dbReference type="AlphaFoldDB" id="A0A8H4VIY9"/>
<dbReference type="FunFam" id="3.30.2160.10:FF:000002">
    <property type="entry name" value="Putative Ubiquitin-protein ligase E3C"/>
    <property type="match status" value="1"/>
</dbReference>
<reference evidence="8 9" key="1">
    <citation type="submission" date="2019-12" db="EMBL/GenBank/DDBJ databases">
        <authorList>
            <person name="Floudas D."/>
            <person name="Bentzer J."/>
            <person name="Ahren D."/>
            <person name="Johansson T."/>
            <person name="Persson P."/>
            <person name="Tunlid A."/>
        </authorList>
    </citation>
    <scope>NUCLEOTIDE SEQUENCE [LARGE SCALE GENOMIC DNA]</scope>
    <source>
        <strain evidence="8 9">CBS 102.39</strain>
    </source>
</reference>
<dbReference type="PROSITE" id="PS50096">
    <property type="entry name" value="IQ"/>
    <property type="match status" value="1"/>
</dbReference>
<comment type="caution">
    <text evidence="8">The sequence shown here is derived from an EMBL/GenBank/DDBJ whole genome shotgun (WGS) entry which is preliminary data.</text>
</comment>
<evidence type="ECO:0000313" key="8">
    <source>
        <dbReference type="EMBL" id="KAF4609585.1"/>
    </source>
</evidence>
<dbReference type="Pfam" id="PF00632">
    <property type="entry name" value="HECT"/>
    <property type="match status" value="1"/>
</dbReference>
<evidence type="ECO:0000256" key="4">
    <source>
        <dbReference type="ARBA" id="ARBA00022786"/>
    </source>
</evidence>
<dbReference type="CDD" id="cd00078">
    <property type="entry name" value="HECTc"/>
    <property type="match status" value="1"/>
</dbReference>
<dbReference type="EC" id="2.3.2.26" evidence="2"/>
<dbReference type="Gene3D" id="3.30.2410.10">
    <property type="entry name" value="Hect, E3 ligase catalytic domain"/>
    <property type="match status" value="1"/>
</dbReference>
<dbReference type="GO" id="GO:0000209">
    <property type="term" value="P:protein polyubiquitination"/>
    <property type="evidence" value="ECO:0007669"/>
    <property type="project" value="InterPro"/>
</dbReference>
<name>A0A8H4VIY9_9AGAR</name>
<feature type="region of interest" description="Disordered" evidence="6">
    <location>
        <begin position="334"/>
        <end position="364"/>
    </location>
</feature>
<evidence type="ECO:0000259" key="7">
    <source>
        <dbReference type="PROSITE" id="PS50237"/>
    </source>
</evidence>
<gene>
    <name evidence="8" type="ORF">D9613_012219</name>
</gene>